<comment type="similarity">
    <text evidence="7">Belongs to the chloroperoxidase family.</text>
</comment>
<dbReference type="InterPro" id="IPR000028">
    <property type="entry name" value="Chloroperoxidase"/>
</dbReference>
<keyword evidence="11" id="KW-1185">Reference proteome</keyword>
<dbReference type="InterPro" id="IPR036851">
    <property type="entry name" value="Chloroperoxidase-like_sf"/>
</dbReference>
<keyword evidence="8" id="KW-0472">Membrane</keyword>
<evidence type="ECO:0000259" key="9">
    <source>
        <dbReference type="PROSITE" id="PS51405"/>
    </source>
</evidence>
<gene>
    <name evidence="10" type="ORF">Slin15195_G121460</name>
</gene>
<evidence type="ECO:0000313" key="11">
    <source>
        <dbReference type="Proteomes" id="UP001056384"/>
    </source>
</evidence>
<dbReference type="EMBL" id="CP099428">
    <property type="protein sequence ID" value="USW58827.1"/>
    <property type="molecule type" value="Genomic_DNA"/>
</dbReference>
<organism evidence="10 11">
    <name type="scientific">Septoria linicola</name>
    <dbReference type="NCBI Taxonomy" id="215465"/>
    <lineage>
        <taxon>Eukaryota</taxon>
        <taxon>Fungi</taxon>
        <taxon>Dikarya</taxon>
        <taxon>Ascomycota</taxon>
        <taxon>Pezizomycotina</taxon>
        <taxon>Dothideomycetes</taxon>
        <taxon>Dothideomycetidae</taxon>
        <taxon>Mycosphaerellales</taxon>
        <taxon>Mycosphaerellaceae</taxon>
        <taxon>Septoria</taxon>
    </lineage>
</organism>
<keyword evidence="8" id="KW-0812">Transmembrane</keyword>
<dbReference type="GO" id="GO:0004601">
    <property type="term" value="F:peroxidase activity"/>
    <property type="evidence" value="ECO:0007669"/>
    <property type="project" value="UniProtKB-KW"/>
</dbReference>
<evidence type="ECO:0000313" key="10">
    <source>
        <dbReference type="EMBL" id="USW58827.1"/>
    </source>
</evidence>
<dbReference type="GO" id="GO:0046872">
    <property type="term" value="F:metal ion binding"/>
    <property type="evidence" value="ECO:0007669"/>
    <property type="project" value="UniProtKB-KW"/>
</dbReference>
<feature type="transmembrane region" description="Helical" evidence="8">
    <location>
        <begin position="41"/>
        <end position="63"/>
    </location>
</feature>
<dbReference type="Gene3D" id="1.10.489.10">
    <property type="entry name" value="Chloroperoxidase-like"/>
    <property type="match status" value="1"/>
</dbReference>
<name>A0A9Q9B7P8_9PEZI</name>
<dbReference type="PROSITE" id="PS51405">
    <property type="entry name" value="HEME_HALOPEROXIDASE"/>
    <property type="match status" value="1"/>
</dbReference>
<keyword evidence="8" id="KW-1133">Transmembrane helix</keyword>
<dbReference type="Pfam" id="PF01328">
    <property type="entry name" value="Peroxidase_2"/>
    <property type="match status" value="1"/>
</dbReference>
<evidence type="ECO:0000256" key="2">
    <source>
        <dbReference type="ARBA" id="ARBA00022559"/>
    </source>
</evidence>
<proteinExistence type="inferred from homology"/>
<feature type="domain" description="Heme haloperoxidase family profile" evidence="9">
    <location>
        <begin position="1"/>
        <end position="131"/>
    </location>
</feature>
<evidence type="ECO:0000256" key="8">
    <source>
        <dbReference type="SAM" id="Phobius"/>
    </source>
</evidence>
<evidence type="ECO:0000256" key="3">
    <source>
        <dbReference type="ARBA" id="ARBA00022617"/>
    </source>
</evidence>
<dbReference type="PANTHER" id="PTHR33577:SF16">
    <property type="entry name" value="HEME HALOPEROXIDASE FAMILY PROFILE DOMAIN-CONTAINING PROTEIN"/>
    <property type="match status" value="1"/>
</dbReference>
<protein>
    <submittedName>
        <fullName evidence="10">Chloroperoxidase</fullName>
    </submittedName>
</protein>
<keyword evidence="4" id="KW-0479">Metal-binding</keyword>
<keyword evidence="5" id="KW-0560">Oxidoreductase</keyword>
<reference evidence="10" key="1">
    <citation type="submission" date="2022-06" db="EMBL/GenBank/DDBJ databases">
        <title>Complete genome sequences of two strains of the flax pathogen Septoria linicola.</title>
        <authorList>
            <person name="Lapalu N."/>
            <person name="Simon A."/>
            <person name="Demenou B."/>
            <person name="Paumier D."/>
            <person name="Guillot M.-P."/>
            <person name="Gout L."/>
            <person name="Valade R."/>
        </authorList>
    </citation>
    <scope>NUCLEOTIDE SEQUENCE</scope>
    <source>
        <strain evidence="10">SE15195</strain>
    </source>
</reference>
<evidence type="ECO:0000256" key="7">
    <source>
        <dbReference type="ARBA" id="ARBA00025795"/>
    </source>
</evidence>
<evidence type="ECO:0000256" key="4">
    <source>
        <dbReference type="ARBA" id="ARBA00022723"/>
    </source>
</evidence>
<accession>A0A9Q9B7P8</accession>
<sequence>MSQFKELLGRQPDPATANYDVNVIVEHRAARYQQSVSKNPWFYYGPFTSFVGAAAHVLIPAMFSNHSEEFPAGKLDQETLKSFFAITGDNDNLVYTPGHERIPADWYKRPDKSERYPETIAIGCNMGEVNTFTLINTTDTKLDSYDFASPTGAVCYAYALAGSLISNVPLVSLLFPLIGMPIQNALGGPTTTECSR</sequence>
<keyword evidence="3" id="KW-0349">Heme</keyword>
<comment type="cofactor">
    <cofactor evidence="1">
        <name>heme b</name>
        <dbReference type="ChEBI" id="CHEBI:60344"/>
    </cofactor>
</comment>
<evidence type="ECO:0000256" key="1">
    <source>
        <dbReference type="ARBA" id="ARBA00001970"/>
    </source>
</evidence>
<keyword evidence="2" id="KW-0575">Peroxidase</keyword>
<feature type="transmembrane region" description="Helical" evidence="8">
    <location>
        <begin position="156"/>
        <end position="178"/>
    </location>
</feature>
<evidence type="ECO:0000256" key="5">
    <source>
        <dbReference type="ARBA" id="ARBA00023002"/>
    </source>
</evidence>
<keyword evidence="6" id="KW-0408">Iron</keyword>
<evidence type="ECO:0000256" key="6">
    <source>
        <dbReference type="ARBA" id="ARBA00023004"/>
    </source>
</evidence>
<dbReference type="PANTHER" id="PTHR33577">
    <property type="entry name" value="STERIGMATOCYSTIN BIOSYNTHESIS PEROXIDASE STCC-RELATED"/>
    <property type="match status" value="1"/>
</dbReference>
<dbReference type="Proteomes" id="UP001056384">
    <property type="component" value="Chromosome 11"/>
</dbReference>
<dbReference type="AlphaFoldDB" id="A0A9Q9B7P8"/>